<comment type="catalytic activity">
    <reaction evidence="2">
        <text>uridine in 5S rRNA = pseudouridine in 5S rRNA</text>
        <dbReference type="Rhea" id="RHEA:47036"/>
        <dbReference type="Rhea" id="RHEA-COMP:11730"/>
        <dbReference type="Rhea" id="RHEA-COMP:11731"/>
        <dbReference type="ChEBI" id="CHEBI:65314"/>
        <dbReference type="ChEBI" id="CHEBI:65315"/>
    </reaction>
</comment>
<dbReference type="CDD" id="cd02869">
    <property type="entry name" value="PseudoU_synth_RluA_like"/>
    <property type="match status" value="1"/>
</dbReference>
<dbReference type="InterPro" id="IPR006145">
    <property type="entry name" value="PsdUridine_synth_RsuA/RluA"/>
</dbReference>
<feature type="domain" description="Pseudouridine synthase RsuA/RluA-like" evidence="9">
    <location>
        <begin position="89"/>
        <end position="254"/>
    </location>
</feature>
<sequence>MDRLNDTDICENSAISHEPRKSGPSAFRVVQGIRKKLQEETIEEIKKNDVDGSLVALYKIHSLIPDLIKMPREEIVHLCADSVVYNEDDLVVLNKPYGLSVTEGPAQFISLKSILPALRKLLVPKSKTLFPVHRLDRCTTGLLMLAASEFRFSELKDMFARREVTKKYLCLTKMVPEPLSGTIKVPIGEKKIGGNFKMVPLLITDGKKKGKYRGCIGEARLVETKYEVIKEGMKCALVECTSQYGAKHQIRTHLGLSLGTPVIGDHKYSNYLGTQPQRLPAEVLHKLGIRASKARHLPMYLHASEIQIPDFIRGRDFHLKANIPKFFAYTIKKLHLRSL</sequence>
<dbReference type="PROSITE" id="PS01129">
    <property type="entry name" value="PSI_RLU"/>
    <property type="match status" value="1"/>
</dbReference>
<dbReference type="GO" id="GO:0009982">
    <property type="term" value="F:pseudouridine synthase activity"/>
    <property type="evidence" value="ECO:0007669"/>
    <property type="project" value="InterPro"/>
</dbReference>
<dbReference type="GO" id="GO:0001522">
    <property type="term" value="P:pseudouridine synthesis"/>
    <property type="evidence" value="ECO:0007669"/>
    <property type="project" value="InterPro"/>
</dbReference>
<dbReference type="PANTHER" id="PTHR21600">
    <property type="entry name" value="MITOCHONDRIAL RNA PSEUDOURIDINE SYNTHASE"/>
    <property type="match status" value="1"/>
</dbReference>
<dbReference type="InterPro" id="IPR006224">
    <property type="entry name" value="PsdUridine_synth_RluA-like_CS"/>
</dbReference>
<accession>A0A077ZEE7</accession>
<evidence type="ECO:0000259" key="9">
    <source>
        <dbReference type="Pfam" id="PF00849"/>
    </source>
</evidence>
<dbReference type="EMBL" id="HG806401">
    <property type="protein sequence ID" value="CDW58706.1"/>
    <property type="molecule type" value="Genomic_DNA"/>
</dbReference>
<dbReference type="GO" id="GO:0003723">
    <property type="term" value="F:RNA binding"/>
    <property type="evidence" value="ECO:0007669"/>
    <property type="project" value="InterPro"/>
</dbReference>
<evidence type="ECO:0000313" key="11">
    <source>
        <dbReference type="Proteomes" id="UP000030665"/>
    </source>
</evidence>
<dbReference type="Proteomes" id="UP000030665">
    <property type="component" value="Unassembled WGS sequence"/>
</dbReference>
<comment type="similarity">
    <text evidence="3">Belongs to the pseudouridine synthase RluA family.</text>
</comment>
<comment type="catalytic activity">
    <reaction evidence="1">
        <text>a uridine in mRNA = a pseudouridine in mRNA</text>
        <dbReference type="Rhea" id="RHEA:56644"/>
        <dbReference type="Rhea" id="RHEA-COMP:14658"/>
        <dbReference type="Rhea" id="RHEA-COMP:14659"/>
        <dbReference type="ChEBI" id="CHEBI:65314"/>
        <dbReference type="ChEBI" id="CHEBI:65315"/>
    </reaction>
</comment>
<comment type="catalytic activity">
    <reaction evidence="5">
        <text>a uridine in tRNA = a pseudouridine in tRNA</text>
        <dbReference type="Rhea" id="RHEA:54572"/>
        <dbReference type="Rhea" id="RHEA-COMP:13339"/>
        <dbReference type="Rhea" id="RHEA-COMP:13934"/>
        <dbReference type="ChEBI" id="CHEBI:65314"/>
        <dbReference type="ChEBI" id="CHEBI:65315"/>
    </reaction>
</comment>
<evidence type="ECO:0000313" key="10">
    <source>
        <dbReference type="EMBL" id="CDW58706.1"/>
    </source>
</evidence>
<feature type="region of interest" description="Disordered" evidence="8">
    <location>
        <begin position="1"/>
        <end position="23"/>
    </location>
</feature>
<proteinExistence type="inferred from homology"/>
<organism evidence="10 11">
    <name type="scientific">Trichuris trichiura</name>
    <name type="common">Whipworm</name>
    <name type="synonym">Trichocephalus trichiurus</name>
    <dbReference type="NCBI Taxonomy" id="36087"/>
    <lineage>
        <taxon>Eukaryota</taxon>
        <taxon>Metazoa</taxon>
        <taxon>Ecdysozoa</taxon>
        <taxon>Nematoda</taxon>
        <taxon>Enoplea</taxon>
        <taxon>Dorylaimia</taxon>
        <taxon>Trichinellida</taxon>
        <taxon>Trichuridae</taxon>
        <taxon>Trichuris</taxon>
    </lineage>
</organism>
<reference evidence="10" key="1">
    <citation type="submission" date="2014-01" db="EMBL/GenBank/DDBJ databases">
        <authorList>
            <person name="Aslett M."/>
        </authorList>
    </citation>
    <scope>NUCLEOTIDE SEQUENCE</scope>
</reference>
<dbReference type="STRING" id="36087.A0A077ZEE7"/>
<evidence type="ECO:0000256" key="7">
    <source>
        <dbReference type="ARBA" id="ARBA00041563"/>
    </source>
</evidence>
<evidence type="ECO:0000256" key="3">
    <source>
        <dbReference type="ARBA" id="ARBA00010876"/>
    </source>
</evidence>
<evidence type="ECO:0000256" key="1">
    <source>
        <dbReference type="ARBA" id="ARBA00001166"/>
    </source>
</evidence>
<dbReference type="InterPro" id="IPR050188">
    <property type="entry name" value="RluA_PseudoU_synthase"/>
</dbReference>
<dbReference type="PANTHER" id="PTHR21600:SF83">
    <property type="entry name" value="PSEUDOURIDYLATE SYNTHASE RPUSD4, MITOCHONDRIAL"/>
    <property type="match status" value="1"/>
</dbReference>
<dbReference type="OrthoDB" id="418349at2759"/>
<evidence type="ECO:0000256" key="5">
    <source>
        <dbReference type="ARBA" id="ARBA00036943"/>
    </source>
</evidence>
<evidence type="ECO:0000256" key="2">
    <source>
        <dbReference type="ARBA" id="ARBA00001896"/>
    </source>
</evidence>
<dbReference type="SUPFAM" id="SSF55120">
    <property type="entry name" value="Pseudouridine synthase"/>
    <property type="match status" value="1"/>
</dbReference>
<protein>
    <recommendedName>
        <fullName evidence="6">Pseudouridylate synthase RPUSD4, mitochondrial</fullName>
    </recommendedName>
    <alternativeName>
        <fullName evidence="7">RNA pseudouridylate synthase domain-containing protein 4</fullName>
    </alternativeName>
</protein>
<dbReference type="AlphaFoldDB" id="A0A077ZEE7"/>
<keyword evidence="11" id="KW-1185">Reference proteome</keyword>
<evidence type="ECO:0000256" key="6">
    <source>
        <dbReference type="ARBA" id="ARBA00039953"/>
    </source>
</evidence>
<reference evidence="10" key="2">
    <citation type="submission" date="2014-03" db="EMBL/GenBank/DDBJ databases">
        <title>The whipworm genome and dual-species transcriptomics of an intimate host-pathogen interaction.</title>
        <authorList>
            <person name="Foth B.J."/>
            <person name="Tsai I.J."/>
            <person name="Reid A.J."/>
            <person name="Bancroft A.J."/>
            <person name="Nichol S."/>
            <person name="Tracey A."/>
            <person name="Holroyd N."/>
            <person name="Cotton J.A."/>
            <person name="Stanley E.J."/>
            <person name="Zarowiecki M."/>
            <person name="Liu J.Z."/>
            <person name="Huckvale T."/>
            <person name="Cooper P.J."/>
            <person name="Grencis R.K."/>
            <person name="Berriman M."/>
        </authorList>
    </citation>
    <scope>NUCLEOTIDE SEQUENCE [LARGE SCALE GENOMIC DNA]</scope>
</reference>
<dbReference type="Pfam" id="PF00849">
    <property type="entry name" value="PseudoU_synth_2"/>
    <property type="match status" value="1"/>
</dbReference>
<dbReference type="InterPro" id="IPR020103">
    <property type="entry name" value="PsdUridine_synth_cat_dom_sf"/>
</dbReference>
<evidence type="ECO:0000256" key="4">
    <source>
        <dbReference type="ARBA" id="ARBA00023235"/>
    </source>
</evidence>
<name>A0A077ZEE7_TRITR</name>
<evidence type="ECO:0000256" key="8">
    <source>
        <dbReference type="SAM" id="MobiDB-lite"/>
    </source>
</evidence>
<keyword evidence="4" id="KW-0413">Isomerase</keyword>
<gene>
    <name evidence="10" type="ORF">TTRE_0000703101</name>
</gene>
<dbReference type="Gene3D" id="3.30.2350.10">
    <property type="entry name" value="Pseudouridine synthase"/>
    <property type="match status" value="1"/>
</dbReference>